<organism evidence="2 3">
    <name type="scientific">Clarias magur</name>
    <name type="common">Asian catfish</name>
    <name type="synonym">Macropteronotus magur</name>
    <dbReference type="NCBI Taxonomy" id="1594786"/>
    <lineage>
        <taxon>Eukaryota</taxon>
        <taxon>Metazoa</taxon>
        <taxon>Chordata</taxon>
        <taxon>Craniata</taxon>
        <taxon>Vertebrata</taxon>
        <taxon>Euteleostomi</taxon>
        <taxon>Actinopterygii</taxon>
        <taxon>Neopterygii</taxon>
        <taxon>Teleostei</taxon>
        <taxon>Ostariophysi</taxon>
        <taxon>Siluriformes</taxon>
        <taxon>Clariidae</taxon>
        <taxon>Clarias</taxon>
    </lineage>
</organism>
<keyword evidence="3" id="KW-1185">Reference proteome</keyword>
<name>A0A8J4X7C3_CLAMG</name>
<reference evidence="2" key="1">
    <citation type="submission" date="2020-07" db="EMBL/GenBank/DDBJ databases">
        <title>Clarias magur genome sequencing, assembly and annotation.</title>
        <authorList>
            <person name="Kushwaha B."/>
            <person name="Kumar R."/>
            <person name="Das P."/>
            <person name="Joshi C.G."/>
            <person name="Kumar D."/>
            <person name="Nagpure N.S."/>
            <person name="Pandey M."/>
            <person name="Agarwal S."/>
            <person name="Srivastava S."/>
            <person name="Singh M."/>
            <person name="Sahoo L."/>
            <person name="Jayasankar P."/>
            <person name="Meher P.K."/>
            <person name="Koringa P.G."/>
            <person name="Iquebal M.A."/>
            <person name="Das S.P."/>
            <person name="Bit A."/>
            <person name="Patnaik S."/>
            <person name="Patel N."/>
            <person name="Shah T.M."/>
            <person name="Hinsu A."/>
            <person name="Jena J.K."/>
        </authorList>
    </citation>
    <scope>NUCLEOTIDE SEQUENCE</scope>
    <source>
        <strain evidence="2">CIFAMagur01</strain>
        <tissue evidence="2">Testis</tissue>
    </source>
</reference>
<feature type="coiled-coil region" evidence="1">
    <location>
        <begin position="15"/>
        <end position="75"/>
    </location>
</feature>
<evidence type="ECO:0000313" key="2">
    <source>
        <dbReference type="EMBL" id="KAF5896163.1"/>
    </source>
</evidence>
<dbReference type="OrthoDB" id="10440269at2759"/>
<dbReference type="Proteomes" id="UP000727407">
    <property type="component" value="Unassembled WGS sequence"/>
</dbReference>
<keyword evidence="1" id="KW-0175">Coiled coil</keyword>
<dbReference type="AlphaFoldDB" id="A0A8J4X7C3"/>
<proteinExistence type="predicted"/>
<evidence type="ECO:0000313" key="3">
    <source>
        <dbReference type="Proteomes" id="UP000727407"/>
    </source>
</evidence>
<dbReference type="EMBL" id="QNUK01000288">
    <property type="protein sequence ID" value="KAF5896163.1"/>
    <property type="molecule type" value="Genomic_DNA"/>
</dbReference>
<comment type="caution">
    <text evidence="2">The sequence shown here is derived from an EMBL/GenBank/DDBJ whole genome shotgun (WGS) entry which is preliminary data.</text>
</comment>
<feature type="non-terminal residue" evidence="2">
    <location>
        <position position="204"/>
    </location>
</feature>
<accession>A0A8J4X7C3</accession>
<gene>
    <name evidence="2" type="ORF">DAT39_014124</name>
</gene>
<feature type="non-terminal residue" evidence="2">
    <location>
        <position position="1"/>
    </location>
</feature>
<sequence length="204" mass="22778">AVVLSSPPVSTESFEKRLAAEVRDLRSRLTKIEQRPVQLEVVGLCEGCANNQIKIAALKTQLAAVTQRLEELDNQRTSIPPEITSAPPRPSCGRRLFVSPDSDANDAELTISPAFLTSTPACPRSLNHKKSTQLSDVPLRTMTAEREEQFYKECFQRGERRPTVYVASVFMALCPFEAYQSWTKQVNWTGTNGKAKLPKNLKDK</sequence>
<evidence type="ECO:0000256" key="1">
    <source>
        <dbReference type="SAM" id="Coils"/>
    </source>
</evidence>
<protein>
    <submittedName>
        <fullName evidence="2">Zinc finger protein</fullName>
    </submittedName>
</protein>